<dbReference type="RefSeq" id="WP_353712329.1">
    <property type="nucleotide sequence ID" value="NZ_CP159279.1"/>
</dbReference>
<evidence type="ECO:0000256" key="1">
    <source>
        <dbReference type="SAM" id="MobiDB-lite"/>
    </source>
</evidence>
<proteinExistence type="predicted"/>
<dbReference type="AlphaFoldDB" id="A0AAU8EU22"/>
<sequence length="158" mass="17696">MSSPSSAGRSRPRSATFEGHEHAGWEPATPLTDEDKRKVERIELGRTKVDFKLKERFDDLQKELEGDLVPVCACGWRGLPEDWKPPHSRSRSGGQQQNSHELNVRMDLSAQRFAAGRAAAALIHAAEAWTGEEDVAQWLRARAEHILTVGLYDGEVWP</sequence>
<dbReference type="EMBL" id="CP159279">
    <property type="protein sequence ID" value="XCH12155.1"/>
    <property type="molecule type" value="Genomic_DNA"/>
</dbReference>
<feature type="region of interest" description="Disordered" evidence="1">
    <location>
        <begin position="1"/>
        <end position="37"/>
    </location>
</feature>
<name>A0AAU8EU22_9MICC</name>
<organism evidence="2">
    <name type="scientific">Arthrobacter sp. K5</name>
    <dbReference type="NCBI Taxonomy" id="2839623"/>
    <lineage>
        <taxon>Bacteria</taxon>
        <taxon>Bacillati</taxon>
        <taxon>Actinomycetota</taxon>
        <taxon>Actinomycetes</taxon>
        <taxon>Micrococcales</taxon>
        <taxon>Micrococcaceae</taxon>
        <taxon>Arthrobacter</taxon>
    </lineage>
</organism>
<reference evidence="2" key="1">
    <citation type="submission" date="2024-06" db="EMBL/GenBank/DDBJ databases">
        <title>Biodegradation of dimethachlon by Arthrobacter sp. K5: mechanistic insights and ecological implications.</title>
        <authorList>
            <person name="Hu S."/>
            <person name="Lu P."/>
        </authorList>
    </citation>
    <scope>NUCLEOTIDE SEQUENCE</scope>
    <source>
        <strain evidence="2">K5</strain>
    </source>
</reference>
<evidence type="ECO:0000313" key="2">
    <source>
        <dbReference type="EMBL" id="XCH12155.1"/>
    </source>
</evidence>
<protein>
    <submittedName>
        <fullName evidence="2">Uncharacterized protein</fullName>
    </submittedName>
</protein>
<accession>A0AAU8EU22</accession>
<gene>
    <name evidence="2" type="ORF">ABRP34_03825</name>
</gene>
<feature type="compositionally biased region" description="Low complexity" evidence="1">
    <location>
        <begin position="1"/>
        <end position="15"/>
    </location>
</feature>